<comment type="caution">
    <text evidence="1">The sequence shown here is derived from an EMBL/GenBank/DDBJ whole genome shotgun (WGS) entry which is preliminary data.</text>
</comment>
<gene>
    <name evidence="1" type="ORF">WMY93_008135</name>
</gene>
<sequence length="97" mass="10358">MIKGGDSTSRLSCPSCEDWIKTGPELDQLQPEPKSTSPRLVRLQTSVTVQGLGSAPAPLQIRANLAKAAQDAGSGAAAVEWREAEEQRDMSVWEHGA</sequence>
<dbReference type="AlphaFoldDB" id="A0AAW0PIK9"/>
<proteinExistence type="predicted"/>
<reference evidence="2" key="1">
    <citation type="submission" date="2024-04" db="EMBL/GenBank/DDBJ databases">
        <title>Salinicola lusitanus LLJ914,a marine bacterium isolated from the Okinawa Trough.</title>
        <authorList>
            <person name="Li J."/>
        </authorList>
    </citation>
    <scope>NUCLEOTIDE SEQUENCE [LARGE SCALE GENOMIC DNA]</scope>
</reference>
<protein>
    <submittedName>
        <fullName evidence="1">Uncharacterized protein</fullName>
    </submittedName>
</protein>
<evidence type="ECO:0000313" key="1">
    <source>
        <dbReference type="EMBL" id="KAK7925825.1"/>
    </source>
</evidence>
<accession>A0AAW0PIK9</accession>
<organism evidence="1 2">
    <name type="scientific">Mugilogobius chulae</name>
    <name type="common">yellowstripe goby</name>
    <dbReference type="NCBI Taxonomy" id="88201"/>
    <lineage>
        <taxon>Eukaryota</taxon>
        <taxon>Metazoa</taxon>
        <taxon>Chordata</taxon>
        <taxon>Craniata</taxon>
        <taxon>Vertebrata</taxon>
        <taxon>Euteleostomi</taxon>
        <taxon>Actinopterygii</taxon>
        <taxon>Neopterygii</taxon>
        <taxon>Teleostei</taxon>
        <taxon>Neoteleostei</taxon>
        <taxon>Acanthomorphata</taxon>
        <taxon>Gobiaria</taxon>
        <taxon>Gobiiformes</taxon>
        <taxon>Gobioidei</taxon>
        <taxon>Gobiidae</taxon>
        <taxon>Gobionellinae</taxon>
        <taxon>Mugilogobius</taxon>
    </lineage>
</organism>
<evidence type="ECO:0000313" key="2">
    <source>
        <dbReference type="Proteomes" id="UP001460270"/>
    </source>
</evidence>
<name>A0AAW0PIK9_9GOBI</name>
<dbReference type="Proteomes" id="UP001460270">
    <property type="component" value="Unassembled WGS sequence"/>
</dbReference>
<keyword evidence="2" id="KW-1185">Reference proteome</keyword>
<dbReference type="EMBL" id="JBBPFD010000005">
    <property type="protein sequence ID" value="KAK7925825.1"/>
    <property type="molecule type" value="Genomic_DNA"/>
</dbReference>